<dbReference type="Proteomes" id="UP000261875">
    <property type="component" value="Chromosome"/>
</dbReference>
<keyword evidence="2" id="KW-1185">Reference proteome</keyword>
<organism evidence="1 2">
    <name type="scientific">Candidatus Fukatsuia symbiotica</name>
    <dbReference type="NCBI Taxonomy" id="1878942"/>
    <lineage>
        <taxon>Bacteria</taxon>
        <taxon>Pseudomonadati</taxon>
        <taxon>Pseudomonadota</taxon>
        <taxon>Gammaproteobacteria</taxon>
        <taxon>Enterobacterales</taxon>
        <taxon>Yersiniaceae</taxon>
        <taxon>Candidatus Fukatsuia</taxon>
    </lineage>
</organism>
<sequence>MLSITSTALDLNHDSQPPLKTPIENLEDLVNAVIQSPKPVSNEPLVFNESIKKSYDSARGLSLNEIGEGSYTRILAPLQPVDGASCDMKFLESVLKESKDENKKIEDSLSLLIYDKYLVLINKDYLTVERLKERDDLSRTFNSLLLELSLSAQHYGSAVRTLFVQGVSHLMRYSIDESKLEKLKKTIFAFPIPTPGSEKTLEDFAVPPGTDDPLDKIDAYVVNNHQ</sequence>
<proteinExistence type="predicted"/>
<dbReference type="KEGG" id="fsm:CCS41_03255"/>
<evidence type="ECO:0000313" key="2">
    <source>
        <dbReference type="Proteomes" id="UP000261875"/>
    </source>
</evidence>
<name>A0A2U8I648_9GAMM</name>
<dbReference type="EMBL" id="CP021659">
    <property type="protein sequence ID" value="AWK13715.1"/>
    <property type="molecule type" value="Genomic_DNA"/>
</dbReference>
<evidence type="ECO:0000313" key="1">
    <source>
        <dbReference type="EMBL" id="AWK13715.1"/>
    </source>
</evidence>
<accession>A0A2U8I648</accession>
<dbReference type="RefSeq" id="WP_119797204.1">
    <property type="nucleotide sequence ID" value="NZ_CP021659.1"/>
</dbReference>
<dbReference type="AlphaFoldDB" id="A0A2U8I648"/>
<dbReference type="OrthoDB" id="9978182at2"/>
<reference evidence="1 2" key="1">
    <citation type="submission" date="2017-05" db="EMBL/GenBank/DDBJ databases">
        <title>Genome sequence of Candidatus Fukatsuia symbiotica and Candidatus Hamiltonella defensa from Acyrthosiphon pisum strain 5D.</title>
        <authorList>
            <person name="Patel V.A."/>
            <person name="Chevignon G."/>
            <person name="Russell J.A."/>
            <person name="Oliver K.M."/>
        </authorList>
    </citation>
    <scope>NUCLEOTIDE SEQUENCE [LARGE SCALE GENOMIC DNA]</scope>
    <source>
        <strain evidence="1 2">5D</strain>
    </source>
</reference>
<protein>
    <submittedName>
        <fullName evidence="1">Uncharacterized protein</fullName>
    </submittedName>
</protein>
<gene>
    <name evidence="1" type="ORF">CCS41_03255</name>
</gene>